<dbReference type="InterPro" id="IPR001173">
    <property type="entry name" value="Glyco_trans_2-like"/>
</dbReference>
<evidence type="ECO:0000313" key="2">
    <source>
        <dbReference type="EMBL" id="MEE1977068.1"/>
    </source>
</evidence>
<dbReference type="Gene3D" id="3.40.50.720">
    <property type="entry name" value="NAD(P)-binding Rossmann-like Domain"/>
    <property type="match status" value="1"/>
</dbReference>
<dbReference type="Gene3D" id="3.90.550.10">
    <property type="entry name" value="Spore Coat Polysaccharide Biosynthesis Protein SpsA, Chain A"/>
    <property type="match status" value="1"/>
</dbReference>
<protein>
    <submittedName>
        <fullName evidence="2">Glycosyltransferase</fullName>
        <ecNumber evidence="2">2.4.-.-</ecNumber>
    </submittedName>
</protein>
<dbReference type="GO" id="GO:0016757">
    <property type="term" value="F:glycosyltransferase activity"/>
    <property type="evidence" value="ECO:0007669"/>
    <property type="project" value="UniProtKB-KW"/>
</dbReference>
<dbReference type="RefSeq" id="WP_272651762.1">
    <property type="nucleotide sequence ID" value="NZ_JAZDDG010000006.1"/>
</dbReference>
<evidence type="ECO:0000259" key="1">
    <source>
        <dbReference type="Pfam" id="PF00535"/>
    </source>
</evidence>
<keyword evidence="2" id="KW-0328">Glycosyltransferase</keyword>
<dbReference type="Proteomes" id="UP001356308">
    <property type="component" value="Unassembled WGS sequence"/>
</dbReference>
<sequence>MESALVSILIPFKNTSEYLNECLSSILNQSYTHWEVISVDDHSKDESLEIVEEFSRKDSRIKVLFNSGKGVIAALRTGYAESRGTLITRMDSDDMMTPNRLETMVVSLKKNGSGHVAVGQVKYFSSRGISNGYDRYEKWLNKLTAEGKNYDEIYKECVIPSPCWMVHRTDFENCGGFQPDRYPEDYDLTFRFYEKGLNVIPCEQVLLLWRDYDYRTSRTSELYAQNYFLDIKLHYFLKLDYVHTRPLVVWGAGNKGKKIAKSLLKKGIDFEWICDNPNKIGKNIYGKEMLSFQVLETMENSQSIITVANENAQREIRSYFQKKDMFHMADYFFFC</sequence>
<organism evidence="2 3">
    <name type="scientific">Maribacter cobaltidurans</name>
    <dbReference type="NCBI Taxonomy" id="1178778"/>
    <lineage>
        <taxon>Bacteria</taxon>
        <taxon>Pseudomonadati</taxon>
        <taxon>Bacteroidota</taxon>
        <taxon>Flavobacteriia</taxon>
        <taxon>Flavobacteriales</taxon>
        <taxon>Flavobacteriaceae</taxon>
        <taxon>Maribacter</taxon>
    </lineage>
</organism>
<dbReference type="SUPFAM" id="SSF53448">
    <property type="entry name" value="Nucleotide-diphospho-sugar transferases"/>
    <property type="match status" value="1"/>
</dbReference>
<keyword evidence="3" id="KW-1185">Reference proteome</keyword>
<dbReference type="EMBL" id="JAZDDG010000006">
    <property type="protein sequence ID" value="MEE1977068.1"/>
    <property type="molecule type" value="Genomic_DNA"/>
</dbReference>
<dbReference type="CDD" id="cd00761">
    <property type="entry name" value="Glyco_tranf_GTA_type"/>
    <property type="match status" value="1"/>
</dbReference>
<dbReference type="PANTHER" id="PTHR22916">
    <property type="entry name" value="GLYCOSYLTRANSFERASE"/>
    <property type="match status" value="1"/>
</dbReference>
<accession>A0ABU7IW64</accession>
<dbReference type="Pfam" id="PF00535">
    <property type="entry name" value="Glycos_transf_2"/>
    <property type="match status" value="1"/>
</dbReference>
<proteinExistence type="predicted"/>
<dbReference type="EC" id="2.4.-.-" evidence="2"/>
<name>A0ABU7IW64_9FLAO</name>
<keyword evidence="2" id="KW-0808">Transferase</keyword>
<reference evidence="2 3" key="1">
    <citation type="submission" date="2024-01" db="EMBL/GenBank/DDBJ databases">
        <title>Maribacter spp. originated from different algae showed divergent polysaccharides utilization ability.</title>
        <authorList>
            <person name="Wang H."/>
            <person name="Wu Y."/>
        </authorList>
    </citation>
    <scope>NUCLEOTIDE SEQUENCE [LARGE SCALE GENOMIC DNA]</scope>
    <source>
        <strain evidence="2 3">PR1</strain>
    </source>
</reference>
<dbReference type="InterPro" id="IPR029044">
    <property type="entry name" value="Nucleotide-diphossugar_trans"/>
</dbReference>
<comment type="caution">
    <text evidence="2">The sequence shown here is derived from an EMBL/GenBank/DDBJ whole genome shotgun (WGS) entry which is preliminary data.</text>
</comment>
<dbReference type="PANTHER" id="PTHR22916:SF69">
    <property type="entry name" value="BIFUNCTIONAL GLYCOSYLTRANSFERASE PGTA"/>
    <property type="match status" value="1"/>
</dbReference>
<gene>
    <name evidence="2" type="ORF">V1I91_13360</name>
</gene>
<evidence type="ECO:0000313" key="3">
    <source>
        <dbReference type="Proteomes" id="UP001356308"/>
    </source>
</evidence>
<feature type="domain" description="Glycosyltransferase 2-like" evidence="1">
    <location>
        <begin position="7"/>
        <end position="173"/>
    </location>
</feature>